<dbReference type="PROSITE" id="PS51704">
    <property type="entry name" value="GP_PDE"/>
    <property type="match status" value="1"/>
</dbReference>
<evidence type="ECO:0000259" key="1">
    <source>
        <dbReference type="PROSITE" id="PS51704"/>
    </source>
</evidence>
<gene>
    <name evidence="2" type="ORF">A2845_01440</name>
</gene>
<comment type="caution">
    <text evidence="2">The sequence shown here is derived from an EMBL/GenBank/DDBJ whole genome shotgun (WGS) entry which is preliminary data.</text>
</comment>
<dbReference type="InterPro" id="IPR030395">
    <property type="entry name" value="GP_PDE_dom"/>
</dbReference>
<protein>
    <recommendedName>
        <fullName evidence="1">GP-PDE domain-containing protein</fullName>
    </recommendedName>
</protein>
<dbReference type="PANTHER" id="PTHR46211">
    <property type="entry name" value="GLYCEROPHOSPHORYL DIESTER PHOSPHODIESTERASE"/>
    <property type="match status" value="1"/>
</dbReference>
<proteinExistence type="predicted"/>
<evidence type="ECO:0000313" key="2">
    <source>
        <dbReference type="EMBL" id="OGZ06060.1"/>
    </source>
</evidence>
<dbReference type="AlphaFoldDB" id="A0A1G2CZG7"/>
<dbReference type="Proteomes" id="UP000177122">
    <property type="component" value="Unassembled WGS sequence"/>
</dbReference>
<evidence type="ECO:0000313" key="3">
    <source>
        <dbReference type="Proteomes" id="UP000177122"/>
    </source>
</evidence>
<dbReference type="PANTHER" id="PTHR46211:SF14">
    <property type="entry name" value="GLYCEROPHOSPHODIESTER PHOSPHODIESTERASE"/>
    <property type="match status" value="1"/>
</dbReference>
<organism evidence="2 3">
    <name type="scientific">Candidatus Lloydbacteria bacterium RIFCSPHIGHO2_01_FULL_49_22</name>
    <dbReference type="NCBI Taxonomy" id="1798658"/>
    <lineage>
        <taxon>Bacteria</taxon>
        <taxon>Candidatus Lloydiibacteriota</taxon>
    </lineage>
</organism>
<reference evidence="2 3" key="1">
    <citation type="journal article" date="2016" name="Nat. Commun.">
        <title>Thousands of microbial genomes shed light on interconnected biogeochemical processes in an aquifer system.</title>
        <authorList>
            <person name="Anantharaman K."/>
            <person name="Brown C.T."/>
            <person name="Hug L.A."/>
            <person name="Sharon I."/>
            <person name="Castelle C.J."/>
            <person name="Probst A.J."/>
            <person name="Thomas B.C."/>
            <person name="Singh A."/>
            <person name="Wilkins M.J."/>
            <person name="Karaoz U."/>
            <person name="Brodie E.L."/>
            <person name="Williams K.H."/>
            <person name="Hubbard S.S."/>
            <person name="Banfield J.F."/>
        </authorList>
    </citation>
    <scope>NUCLEOTIDE SEQUENCE [LARGE SCALE GENOMIC DNA]</scope>
</reference>
<name>A0A1G2CZG7_9BACT</name>
<dbReference type="EMBL" id="MHLI01000005">
    <property type="protein sequence ID" value="OGZ06060.1"/>
    <property type="molecule type" value="Genomic_DNA"/>
</dbReference>
<dbReference type="Pfam" id="PF03009">
    <property type="entry name" value="GDPD"/>
    <property type="match status" value="2"/>
</dbReference>
<dbReference type="InterPro" id="IPR017946">
    <property type="entry name" value="PLC-like_Pdiesterase_TIM-brl"/>
</dbReference>
<dbReference type="CDD" id="cd08556">
    <property type="entry name" value="GDPD"/>
    <property type="match status" value="1"/>
</dbReference>
<dbReference type="GO" id="GO:0008081">
    <property type="term" value="F:phosphoric diester hydrolase activity"/>
    <property type="evidence" value="ECO:0007669"/>
    <property type="project" value="InterPro"/>
</dbReference>
<accession>A0A1G2CZG7</accession>
<dbReference type="GO" id="GO:0006629">
    <property type="term" value="P:lipid metabolic process"/>
    <property type="evidence" value="ECO:0007669"/>
    <property type="project" value="InterPro"/>
</dbReference>
<dbReference type="SUPFAM" id="SSF51695">
    <property type="entry name" value="PLC-like phosphodiesterases"/>
    <property type="match status" value="1"/>
</dbReference>
<sequence>MFLHDNLIYHRGRHGNVTRDDNSVIVSENSLQAFRSAIDEKATMVEFDARRNPLGKAHFPIIAHDAASCGETPTIVDVLDAVNARCDVNIEIKDPIIWKQVLELVRWYIEYDGWRPEQFMLSTFHHPTAVLIKKHFPEICVAAIMDAIPLPRYITMLARNGIDNLHVEWMNADMDMQYGSLFMKQARKLGLHVFVFTVNDLSVARRVHDWGAERIFTDRPELFPI</sequence>
<feature type="domain" description="GP-PDE" evidence="1">
    <location>
        <begin position="1"/>
        <end position="225"/>
    </location>
</feature>
<dbReference type="Gene3D" id="3.20.20.190">
    <property type="entry name" value="Phosphatidylinositol (PI) phosphodiesterase"/>
    <property type="match status" value="2"/>
</dbReference>